<name>A0A2W5DUT3_9BURK</name>
<proteinExistence type="predicted"/>
<reference evidence="1 2" key="1">
    <citation type="submission" date="2017-08" db="EMBL/GenBank/DDBJ databases">
        <title>Infants hospitalized years apart are colonized by the same room-sourced microbial strains.</title>
        <authorList>
            <person name="Brooks B."/>
            <person name="Olm M.R."/>
            <person name="Firek B.A."/>
            <person name="Baker R."/>
            <person name="Thomas B.C."/>
            <person name="Morowitz M.J."/>
            <person name="Banfield J.F."/>
        </authorList>
    </citation>
    <scope>NUCLEOTIDE SEQUENCE [LARGE SCALE GENOMIC DNA]</scope>
    <source>
        <strain evidence="1">S2_012_000_R2_81</strain>
    </source>
</reference>
<dbReference type="Proteomes" id="UP000249633">
    <property type="component" value="Unassembled WGS sequence"/>
</dbReference>
<organism evidence="1 2">
    <name type="scientific">Roseateles depolymerans</name>
    <dbReference type="NCBI Taxonomy" id="76731"/>
    <lineage>
        <taxon>Bacteria</taxon>
        <taxon>Pseudomonadati</taxon>
        <taxon>Pseudomonadota</taxon>
        <taxon>Betaproteobacteria</taxon>
        <taxon>Burkholderiales</taxon>
        <taxon>Sphaerotilaceae</taxon>
        <taxon>Roseateles</taxon>
    </lineage>
</organism>
<protein>
    <submittedName>
        <fullName evidence="1">Uncharacterized protein</fullName>
    </submittedName>
</protein>
<dbReference type="EMBL" id="QFOD01000002">
    <property type="protein sequence ID" value="PZP35685.1"/>
    <property type="molecule type" value="Genomic_DNA"/>
</dbReference>
<comment type="caution">
    <text evidence="1">The sequence shown here is derived from an EMBL/GenBank/DDBJ whole genome shotgun (WGS) entry which is preliminary data.</text>
</comment>
<sequence length="147" mass="15621">MTLLAMGVAAVASPLDTGVRSISLERDCGGCAQAGRITLSRDDTLTWTRLGHARLGTQDQTLSGHLRPGSFSAISVLFMEKSFFSLADEYADPGLADGPWSLLIVERSDGSVKQVFRRGDAGPALLQELESAVSEAAADTQLRDAPR</sequence>
<gene>
    <name evidence="1" type="ORF">DI603_02605</name>
</gene>
<evidence type="ECO:0000313" key="2">
    <source>
        <dbReference type="Proteomes" id="UP000249633"/>
    </source>
</evidence>
<evidence type="ECO:0000313" key="1">
    <source>
        <dbReference type="EMBL" id="PZP35685.1"/>
    </source>
</evidence>
<accession>A0A2W5DUT3</accession>
<dbReference type="AlphaFoldDB" id="A0A2W5DUT3"/>